<dbReference type="Gene3D" id="2.10.25.10">
    <property type="entry name" value="Laminin"/>
    <property type="match status" value="1"/>
</dbReference>
<dbReference type="InterPro" id="IPR002919">
    <property type="entry name" value="TIL_dom"/>
</dbReference>
<dbReference type="EMBL" id="NCKU01005583">
    <property type="protein sequence ID" value="RWS04391.1"/>
    <property type="molecule type" value="Genomic_DNA"/>
</dbReference>
<protein>
    <recommendedName>
        <fullName evidence="1">TIL domain-containing protein</fullName>
    </recommendedName>
</protein>
<reference evidence="3" key="2">
    <citation type="submission" date="2018-11" db="EMBL/GenBank/DDBJ databases">
        <title>Trombidioid mite genomics.</title>
        <authorList>
            <person name="Dong X."/>
        </authorList>
    </citation>
    <scope>NUCLEOTIDE SEQUENCE</scope>
    <source>
        <strain evidence="3">UoL-WK</strain>
    </source>
</reference>
<evidence type="ECO:0000313" key="2">
    <source>
        <dbReference type="EMBL" id="RWS03025.1"/>
    </source>
</evidence>
<organism evidence="3 4">
    <name type="scientific">Dinothrombium tinctorium</name>
    <dbReference type="NCBI Taxonomy" id="1965070"/>
    <lineage>
        <taxon>Eukaryota</taxon>
        <taxon>Metazoa</taxon>
        <taxon>Ecdysozoa</taxon>
        <taxon>Arthropoda</taxon>
        <taxon>Chelicerata</taxon>
        <taxon>Arachnida</taxon>
        <taxon>Acari</taxon>
        <taxon>Acariformes</taxon>
        <taxon>Trombidiformes</taxon>
        <taxon>Prostigmata</taxon>
        <taxon>Anystina</taxon>
        <taxon>Parasitengona</taxon>
        <taxon>Trombidioidea</taxon>
        <taxon>Trombidiidae</taxon>
        <taxon>Dinothrombium</taxon>
    </lineage>
</organism>
<evidence type="ECO:0000259" key="1">
    <source>
        <dbReference type="Pfam" id="PF01826"/>
    </source>
</evidence>
<evidence type="ECO:0000313" key="3">
    <source>
        <dbReference type="EMBL" id="RWS04391.1"/>
    </source>
</evidence>
<dbReference type="EMBL" id="NCKU01006943">
    <property type="protein sequence ID" value="RWS03025.1"/>
    <property type="molecule type" value="Genomic_DNA"/>
</dbReference>
<keyword evidence="4" id="KW-1185">Reference proteome</keyword>
<comment type="caution">
    <text evidence="3">The sequence shown here is derived from an EMBL/GenBank/DDBJ whole genome shotgun (WGS) entry which is preliminary data.</text>
</comment>
<dbReference type="SUPFAM" id="SSF57567">
    <property type="entry name" value="Serine protease inhibitors"/>
    <property type="match status" value="1"/>
</dbReference>
<dbReference type="InterPro" id="IPR036084">
    <property type="entry name" value="Ser_inhib-like_sf"/>
</dbReference>
<dbReference type="CDD" id="cd19941">
    <property type="entry name" value="TIL"/>
    <property type="match status" value="1"/>
</dbReference>
<reference evidence="3 4" key="1">
    <citation type="journal article" date="2018" name="Gigascience">
        <title>Genomes of trombidid mites reveal novel predicted allergens and laterally-transferred genes associated with secondary metabolism.</title>
        <authorList>
            <person name="Dong X."/>
            <person name="Chaisiri K."/>
            <person name="Xia D."/>
            <person name="Armstrong S.D."/>
            <person name="Fang Y."/>
            <person name="Donnelly M.J."/>
            <person name="Kadowaki T."/>
            <person name="McGarry J.W."/>
            <person name="Darby A.C."/>
            <person name="Makepeace B.L."/>
        </authorList>
    </citation>
    <scope>NUCLEOTIDE SEQUENCE [LARGE SCALE GENOMIC DNA]</scope>
    <source>
        <strain evidence="3">UoL-WK</strain>
    </source>
</reference>
<dbReference type="PROSITE" id="PS51257">
    <property type="entry name" value="PROKAR_LIPOPROTEIN"/>
    <property type="match status" value="1"/>
</dbReference>
<gene>
    <name evidence="3" type="ORF">B4U79_05700</name>
    <name evidence="2" type="ORF">B4U79_09462</name>
</gene>
<dbReference type="AlphaFoldDB" id="A0A3S3NKB4"/>
<name>A0A3S3NKB4_9ACAR</name>
<sequence length="43" mass="4797">MNPDRFCTLQCIIGCGCKKGYVKRSDTDGRCIKPEQCENANSL</sequence>
<accession>A0A3S3NKB4</accession>
<feature type="domain" description="TIL" evidence="1">
    <location>
        <begin position="4"/>
        <end position="37"/>
    </location>
</feature>
<dbReference type="Proteomes" id="UP000285301">
    <property type="component" value="Unassembled WGS sequence"/>
</dbReference>
<evidence type="ECO:0000313" key="4">
    <source>
        <dbReference type="Proteomes" id="UP000285301"/>
    </source>
</evidence>
<dbReference type="OrthoDB" id="6236007at2759"/>
<proteinExistence type="predicted"/>
<dbReference type="Pfam" id="PF01826">
    <property type="entry name" value="TIL"/>
    <property type="match status" value="1"/>
</dbReference>